<dbReference type="EMBL" id="JBHTCO010000001">
    <property type="protein sequence ID" value="MFC7391556.1"/>
    <property type="molecule type" value="Genomic_DNA"/>
</dbReference>
<accession>A0ABW2PQ76</accession>
<evidence type="ECO:0000256" key="1">
    <source>
        <dbReference type="SAM" id="SignalP"/>
    </source>
</evidence>
<reference evidence="3" key="1">
    <citation type="journal article" date="2019" name="Int. J. Syst. Evol. Microbiol.">
        <title>The Global Catalogue of Microorganisms (GCM) 10K type strain sequencing project: providing services to taxonomists for standard genome sequencing and annotation.</title>
        <authorList>
            <consortium name="The Broad Institute Genomics Platform"/>
            <consortium name="The Broad Institute Genome Sequencing Center for Infectious Disease"/>
            <person name="Wu L."/>
            <person name="Ma J."/>
        </authorList>
    </citation>
    <scope>NUCLEOTIDE SEQUENCE [LARGE SCALE GENOMIC DNA]</scope>
    <source>
        <strain evidence="3">CGMCC 1.16305</strain>
    </source>
</reference>
<keyword evidence="3" id="KW-1185">Reference proteome</keyword>
<comment type="caution">
    <text evidence="2">The sequence shown here is derived from an EMBL/GenBank/DDBJ whole genome shotgun (WGS) entry which is preliminary data.</text>
</comment>
<keyword evidence="1" id="KW-0732">Signal</keyword>
<feature type="chain" id="PRO_5045378828" description="Lipoprotein" evidence="1">
    <location>
        <begin position="20"/>
        <end position="237"/>
    </location>
</feature>
<protein>
    <recommendedName>
        <fullName evidence="4">Lipoprotein</fullName>
    </recommendedName>
</protein>
<dbReference type="Proteomes" id="UP001596505">
    <property type="component" value="Unassembled WGS sequence"/>
</dbReference>
<name>A0ABW2PQ76_9BACL</name>
<gene>
    <name evidence="2" type="ORF">ACFQRG_00830</name>
</gene>
<dbReference type="PROSITE" id="PS51257">
    <property type="entry name" value="PROKAR_LIPOPROTEIN"/>
    <property type="match status" value="1"/>
</dbReference>
<dbReference type="RefSeq" id="WP_380962672.1">
    <property type="nucleotide sequence ID" value="NZ_JBHTCO010000001.1"/>
</dbReference>
<feature type="signal peptide" evidence="1">
    <location>
        <begin position="1"/>
        <end position="19"/>
    </location>
</feature>
<evidence type="ECO:0000313" key="3">
    <source>
        <dbReference type="Proteomes" id="UP001596505"/>
    </source>
</evidence>
<sequence>MRWCLSIICSLFIVNILSGCMGQETNASQSHMAYQSQLDEVRSAVLNYRKDTGVLPILNSTQNTPIYEKYRIDFKRLVPQYMSEPPSNAYSKGGYFEYVLIHPETDPQVKVFDLTLVNKVQEIEQQIQDYRYNKGYSPLGGVITEKRYKIDFKDLGYKTPPKVISPYSGKPLSFIMDNHSHVYINYLPDIEQAYKKSKQHVREGEDLRKLLVEHSLYVPVKSVPYTVKNNRVIFLVK</sequence>
<evidence type="ECO:0008006" key="4">
    <source>
        <dbReference type="Google" id="ProtNLM"/>
    </source>
</evidence>
<evidence type="ECO:0000313" key="2">
    <source>
        <dbReference type="EMBL" id="MFC7391556.1"/>
    </source>
</evidence>
<proteinExistence type="predicted"/>
<organism evidence="2 3">
    <name type="scientific">Scopulibacillus cellulosilyticus</name>
    <dbReference type="NCBI Taxonomy" id="2665665"/>
    <lineage>
        <taxon>Bacteria</taxon>
        <taxon>Bacillati</taxon>
        <taxon>Bacillota</taxon>
        <taxon>Bacilli</taxon>
        <taxon>Bacillales</taxon>
        <taxon>Sporolactobacillaceae</taxon>
        <taxon>Scopulibacillus</taxon>
    </lineage>
</organism>